<dbReference type="OrthoDB" id="5486437at2"/>
<evidence type="ECO:0000313" key="8">
    <source>
        <dbReference type="Proteomes" id="UP000199659"/>
    </source>
</evidence>
<dbReference type="GO" id="GO:0016020">
    <property type="term" value="C:membrane"/>
    <property type="evidence" value="ECO:0007669"/>
    <property type="project" value="UniProtKB-SubCell"/>
</dbReference>
<dbReference type="Proteomes" id="UP000199659">
    <property type="component" value="Unassembled WGS sequence"/>
</dbReference>
<keyword evidence="4 5" id="KW-0472">Membrane</keyword>
<feature type="transmembrane region" description="Helical" evidence="5">
    <location>
        <begin position="385"/>
        <end position="404"/>
    </location>
</feature>
<evidence type="ECO:0000256" key="1">
    <source>
        <dbReference type="ARBA" id="ARBA00004141"/>
    </source>
</evidence>
<dbReference type="EMBL" id="FOYZ01000004">
    <property type="protein sequence ID" value="SFR71603.1"/>
    <property type="molecule type" value="Genomic_DNA"/>
</dbReference>
<proteinExistence type="predicted"/>
<feature type="transmembrane region" description="Helical" evidence="5">
    <location>
        <begin position="330"/>
        <end position="351"/>
    </location>
</feature>
<name>A0A1I6IY26_9FIRM</name>
<keyword evidence="8" id="KW-1185">Reference proteome</keyword>
<keyword evidence="2 5" id="KW-0812">Transmembrane</keyword>
<comment type="subcellular location">
    <subcellularLocation>
        <location evidence="1">Membrane</location>
        <topology evidence="1">Multi-pass membrane protein</topology>
    </subcellularLocation>
</comment>
<evidence type="ECO:0000313" key="7">
    <source>
        <dbReference type="EMBL" id="SFR71603.1"/>
    </source>
</evidence>
<dbReference type="Pfam" id="PF12698">
    <property type="entry name" value="ABC2_membrane_3"/>
    <property type="match status" value="1"/>
</dbReference>
<dbReference type="RefSeq" id="WP_092559831.1">
    <property type="nucleotide sequence ID" value="NZ_FOYZ01000004.1"/>
</dbReference>
<protein>
    <submittedName>
        <fullName evidence="7">Sodium transport system permease protein</fullName>
    </submittedName>
</protein>
<evidence type="ECO:0000256" key="5">
    <source>
        <dbReference type="SAM" id="Phobius"/>
    </source>
</evidence>
<dbReference type="GO" id="GO:0140359">
    <property type="term" value="F:ABC-type transporter activity"/>
    <property type="evidence" value="ECO:0007669"/>
    <property type="project" value="InterPro"/>
</dbReference>
<evidence type="ECO:0000256" key="3">
    <source>
        <dbReference type="ARBA" id="ARBA00022989"/>
    </source>
</evidence>
<dbReference type="STRING" id="37658.SAMN05661086_01237"/>
<gene>
    <name evidence="7" type="ORF">SAMN05661086_01237</name>
</gene>
<keyword evidence="3 5" id="KW-1133">Transmembrane helix</keyword>
<evidence type="ECO:0000256" key="2">
    <source>
        <dbReference type="ARBA" id="ARBA00022692"/>
    </source>
</evidence>
<dbReference type="InterPro" id="IPR013525">
    <property type="entry name" value="ABC2_TM"/>
</dbReference>
<organism evidence="7 8">
    <name type="scientific">Anaeromicropila populeti</name>
    <dbReference type="NCBI Taxonomy" id="37658"/>
    <lineage>
        <taxon>Bacteria</taxon>
        <taxon>Bacillati</taxon>
        <taxon>Bacillota</taxon>
        <taxon>Clostridia</taxon>
        <taxon>Lachnospirales</taxon>
        <taxon>Lachnospiraceae</taxon>
        <taxon>Anaeromicropila</taxon>
    </lineage>
</organism>
<dbReference type="PANTHER" id="PTHR43471">
    <property type="entry name" value="ABC TRANSPORTER PERMEASE"/>
    <property type="match status" value="1"/>
</dbReference>
<feature type="transmembrane region" description="Helical" evidence="5">
    <location>
        <begin position="299"/>
        <end position="323"/>
    </location>
</feature>
<accession>A0A1I6IY26</accession>
<feature type="domain" description="ABC-2 type transporter transmembrane" evidence="6">
    <location>
        <begin position="19"/>
        <end position="404"/>
    </location>
</feature>
<dbReference type="PANTHER" id="PTHR43471:SF3">
    <property type="entry name" value="ABC TRANSPORTER PERMEASE PROTEIN NATB"/>
    <property type="match status" value="1"/>
</dbReference>
<feature type="transmembrane region" description="Helical" evidence="5">
    <location>
        <begin position="21"/>
        <end position="40"/>
    </location>
</feature>
<dbReference type="AlphaFoldDB" id="A0A1I6IY26"/>
<feature type="transmembrane region" description="Helical" evidence="5">
    <location>
        <begin position="251"/>
        <end position="279"/>
    </location>
</feature>
<evidence type="ECO:0000256" key="4">
    <source>
        <dbReference type="ARBA" id="ARBA00023136"/>
    </source>
</evidence>
<evidence type="ECO:0000259" key="6">
    <source>
        <dbReference type="Pfam" id="PF12698"/>
    </source>
</evidence>
<sequence>MNGTKYVIQKELDRVFKDKKLVFSLFLLPAVLMIGIYLLMGKLINIMVTDVQEHVPTIYVQNMPDGFNSYVEQLNFPGSVIYFYGENVLTRTDEGEKIISTEEIKENIRSGRIDLLVVFEEDFLNQVENYEEGSIIPEIRTYYNPAEDYSEEARNKFMELVINKYKTYLLAKRIGDLNQIMVFDVDRDPAASYVMDETRANAKTLSMMLPYLVIMLLFTGPMNLGIDAITGEKERGTLASMLITPMQRGQLVLGKLLALSILSCLSAVVYSVSIIVGLPDVQKVSAVGNGTVRIEPVQMVWLFIVMVVLVYLYVTIVGLIAVLSKSSKEAGSYISPVYIIVILSGIMTMFAGDFTVDIGMFGIPVYGSAIAIQKITTNELTLAQFGVNVISTVCISAILTIFIIKAFNSEKVMFNV</sequence>
<feature type="transmembrane region" description="Helical" evidence="5">
    <location>
        <begin position="208"/>
        <end position="230"/>
    </location>
</feature>
<reference evidence="7 8" key="1">
    <citation type="submission" date="2016-10" db="EMBL/GenBank/DDBJ databases">
        <authorList>
            <person name="de Groot N.N."/>
        </authorList>
    </citation>
    <scope>NUCLEOTIDE SEQUENCE [LARGE SCALE GENOMIC DNA]</scope>
    <source>
        <strain evidence="7 8">743A</strain>
    </source>
</reference>